<protein>
    <submittedName>
        <fullName evidence="2">Molybdenum cofactor cytidylyltransferase</fullName>
    </submittedName>
</protein>
<dbReference type="STRING" id="228959.SAMN05421797_102400"/>
<evidence type="ECO:0000313" key="2">
    <source>
        <dbReference type="EMBL" id="SIQ66972.1"/>
    </source>
</evidence>
<sequence>MAAGASSRMNGIKQLMPWKDSNFLLETIKTVEQSNATATHVILGSNAEIIISECNLNDKDIGIAINPNWTKGLGNSIAYGVNTVLKGKAEVDGILICLADQPLLHYTYLNSLMEEFYQHPSKIIATNYGKKVGVPALFPKLLFDDLSNLEGDYGAKKLLNHKKHAIISFEVAHQNIDIDTKEEYEELINKTNSDTKA</sequence>
<dbReference type="Gene3D" id="3.90.550.10">
    <property type="entry name" value="Spore Coat Polysaccharide Biosynthesis Protein SpsA, Chain A"/>
    <property type="match status" value="1"/>
</dbReference>
<gene>
    <name evidence="2" type="ORF">SAMN05421797_102400</name>
</gene>
<dbReference type="PANTHER" id="PTHR43777">
    <property type="entry name" value="MOLYBDENUM COFACTOR CYTIDYLYLTRANSFERASE"/>
    <property type="match status" value="1"/>
</dbReference>
<dbReference type="PANTHER" id="PTHR43777:SF1">
    <property type="entry name" value="MOLYBDENUM COFACTOR CYTIDYLYLTRANSFERASE"/>
    <property type="match status" value="1"/>
</dbReference>
<keyword evidence="3" id="KW-1185">Reference proteome</keyword>
<dbReference type="EMBL" id="FTMA01000002">
    <property type="protein sequence ID" value="SIQ66972.1"/>
    <property type="molecule type" value="Genomic_DNA"/>
</dbReference>
<evidence type="ECO:0000259" key="1">
    <source>
        <dbReference type="Pfam" id="PF12804"/>
    </source>
</evidence>
<keyword evidence="2" id="KW-0548">Nucleotidyltransferase</keyword>
<dbReference type="Pfam" id="PF12804">
    <property type="entry name" value="NTP_transf_3"/>
    <property type="match status" value="1"/>
</dbReference>
<dbReference type="Proteomes" id="UP000186953">
    <property type="component" value="Unassembled WGS sequence"/>
</dbReference>
<name>A0A1N6UN45_9FLAO</name>
<dbReference type="AlphaFoldDB" id="A0A1N6UN45"/>
<evidence type="ECO:0000313" key="3">
    <source>
        <dbReference type="Proteomes" id="UP000186953"/>
    </source>
</evidence>
<proteinExistence type="predicted"/>
<feature type="domain" description="MobA-like NTP transferase" evidence="1">
    <location>
        <begin position="1"/>
        <end position="162"/>
    </location>
</feature>
<dbReference type="CDD" id="cd04182">
    <property type="entry name" value="GT_2_like_f"/>
    <property type="match status" value="1"/>
</dbReference>
<keyword evidence="2" id="KW-0808">Transferase</keyword>
<dbReference type="InterPro" id="IPR025877">
    <property type="entry name" value="MobA-like_NTP_Trfase"/>
</dbReference>
<reference evidence="3" key="1">
    <citation type="submission" date="2017-01" db="EMBL/GenBank/DDBJ databases">
        <authorList>
            <person name="Varghese N."/>
            <person name="Submissions S."/>
        </authorList>
    </citation>
    <scope>NUCLEOTIDE SEQUENCE [LARGE SCALE GENOMIC DNA]</scope>
    <source>
        <strain evidence="3">DSM 15366</strain>
    </source>
</reference>
<organism evidence="2 3">
    <name type="scientific">Maribacter ulvicola</name>
    <dbReference type="NCBI Taxonomy" id="228959"/>
    <lineage>
        <taxon>Bacteria</taxon>
        <taxon>Pseudomonadati</taxon>
        <taxon>Bacteroidota</taxon>
        <taxon>Flavobacteriia</taxon>
        <taxon>Flavobacteriales</taxon>
        <taxon>Flavobacteriaceae</taxon>
        <taxon>Maribacter</taxon>
    </lineage>
</organism>
<accession>A0A1N6UN45</accession>
<dbReference type="GO" id="GO:0016779">
    <property type="term" value="F:nucleotidyltransferase activity"/>
    <property type="evidence" value="ECO:0007669"/>
    <property type="project" value="UniProtKB-KW"/>
</dbReference>
<dbReference type="InterPro" id="IPR029044">
    <property type="entry name" value="Nucleotide-diphossugar_trans"/>
</dbReference>
<dbReference type="SUPFAM" id="SSF53448">
    <property type="entry name" value="Nucleotide-diphospho-sugar transferases"/>
    <property type="match status" value="1"/>
</dbReference>